<proteinExistence type="inferred from homology"/>
<sequence>MTEGQQKTAPLSLRCDTFWQHQHSAFMQSVSITTFLLLFCYSNAGSCEHDENPKHLKAEFAFTLYQHLAALENKTDLLVSPASISLALGLLQLGAKGNTSAQLEHALGYSDPHADRGVPTLYKEGSNSSRETVVQLSCVLFIQTGMCLSPQFVRYAALWANDTVRHTNFSEPNRTAAQINEWIAANTGDGESNSLPLETIDSPLNQIALVSTMYFKSTWKRKFTFTDTQPLTFTTTEGFALKVPTMYLSAEVNYGEFLTDHLEWISVVELPYLGEDVSMFVILPSDKRTTLAQTERHLTAKIFSVWSNSLRRTKMDIFLPRFRIQNHLDLKMVLPALGITDMFDPTLADFTGISEQGSLFISEAIHKAKIEVTEDGTKASGATAMVLLKRSRAPVFKADRPFNFLLRQASTGSILFIGRLRNPTE</sequence>
<dbReference type="Pfam" id="PF00079">
    <property type="entry name" value="Serpin"/>
    <property type="match status" value="1"/>
</dbReference>
<dbReference type="GeneID" id="107125621"/>
<evidence type="ECO:0000259" key="2">
    <source>
        <dbReference type="SMART" id="SM00093"/>
    </source>
</evidence>
<evidence type="ECO:0000313" key="3">
    <source>
        <dbReference type="Proteomes" id="UP000694871"/>
    </source>
</evidence>
<dbReference type="PANTHER" id="PTHR11461:SF129">
    <property type="entry name" value="SERPIN E3"/>
    <property type="match status" value="1"/>
</dbReference>
<protein>
    <submittedName>
        <fullName evidence="4">Serpin E3</fullName>
    </submittedName>
</protein>
<dbReference type="Proteomes" id="UP000694871">
    <property type="component" value="Unplaced"/>
</dbReference>
<reference evidence="4" key="1">
    <citation type="submission" date="2025-08" db="UniProtKB">
        <authorList>
            <consortium name="RefSeq"/>
        </authorList>
    </citation>
    <scope>IDENTIFICATION</scope>
</reference>
<dbReference type="InterPro" id="IPR042178">
    <property type="entry name" value="Serpin_sf_1"/>
</dbReference>
<feature type="domain" description="Serpin" evidence="2">
    <location>
        <begin position="62"/>
        <end position="423"/>
    </location>
</feature>
<dbReference type="InterPro" id="IPR023796">
    <property type="entry name" value="Serpin_dom"/>
</dbReference>
<organism evidence="3 4">
    <name type="scientific">Gekko japonicus</name>
    <name type="common">Schlegel's Japanese gecko</name>
    <dbReference type="NCBI Taxonomy" id="146911"/>
    <lineage>
        <taxon>Eukaryota</taxon>
        <taxon>Metazoa</taxon>
        <taxon>Chordata</taxon>
        <taxon>Craniata</taxon>
        <taxon>Vertebrata</taxon>
        <taxon>Euteleostomi</taxon>
        <taxon>Lepidosauria</taxon>
        <taxon>Squamata</taxon>
        <taxon>Bifurcata</taxon>
        <taxon>Gekkota</taxon>
        <taxon>Gekkonidae</taxon>
        <taxon>Gekkoninae</taxon>
        <taxon>Gekko</taxon>
    </lineage>
</organism>
<accession>A0ABM1LF01</accession>
<name>A0ABM1LF01_GEKJA</name>
<gene>
    <name evidence="4" type="primary">SERPINE3</name>
</gene>
<comment type="similarity">
    <text evidence="1">Belongs to the serpin family.</text>
</comment>
<dbReference type="RefSeq" id="XP_015284538.1">
    <property type="nucleotide sequence ID" value="XM_015429052.1"/>
</dbReference>
<dbReference type="InterPro" id="IPR042185">
    <property type="entry name" value="Serpin_sf_2"/>
</dbReference>
<dbReference type="Gene3D" id="3.30.497.10">
    <property type="entry name" value="Antithrombin, subunit I, domain 2"/>
    <property type="match status" value="1"/>
</dbReference>
<dbReference type="InterPro" id="IPR000215">
    <property type="entry name" value="Serpin_fam"/>
</dbReference>
<dbReference type="SUPFAM" id="SSF56574">
    <property type="entry name" value="Serpins"/>
    <property type="match status" value="1"/>
</dbReference>
<evidence type="ECO:0000256" key="1">
    <source>
        <dbReference type="RuleBase" id="RU000411"/>
    </source>
</evidence>
<dbReference type="InterPro" id="IPR036186">
    <property type="entry name" value="Serpin_sf"/>
</dbReference>
<dbReference type="SMART" id="SM00093">
    <property type="entry name" value="SERPIN"/>
    <property type="match status" value="1"/>
</dbReference>
<dbReference type="PANTHER" id="PTHR11461">
    <property type="entry name" value="SERINE PROTEASE INHIBITOR, SERPIN"/>
    <property type="match status" value="1"/>
</dbReference>
<evidence type="ECO:0000313" key="4">
    <source>
        <dbReference type="RefSeq" id="XP_015284538.1"/>
    </source>
</evidence>
<keyword evidence="3" id="KW-1185">Reference proteome</keyword>
<dbReference type="Gene3D" id="2.30.39.10">
    <property type="entry name" value="Alpha-1-antitrypsin, domain 1"/>
    <property type="match status" value="1"/>
</dbReference>